<dbReference type="SUPFAM" id="SSF103473">
    <property type="entry name" value="MFS general substrate transporter"/>
    <property type="match status" value="1"/>
</dbReference>
<comment type="caution">
    <text evidence="8">The sequence shown here is derived from an EMBL/GenBank/DDBJ whole genome shotgun (WGS) entry which is preliminary data.</text>
</comment>
<feature type="transmembrane region" description="Helical" evidence="6">
    <location>
        <begin position="290"/>
        <end position="312"/>
    </location>
</feature>
<feature type="transmembrane region" description="Helical" evidence="6">
    <location>
        <begin position="215"/>
        <end position="236"/>
    </location>
</feature>
<dbReference type="Gene3D" id="1.20.1250.20">
    <property type="entry name" value="MFS general substrate transporter like domains"/>
    <property type="match status" value="2"/>
</dbReference>
<evidence type="ECO:0000313" key="8">
    <source>
        <dbReference type="EMBL" id="RNF03208.1"/>
    </source>
</evidence>
<dbReference type="InterPro" id="IPR036259">
    <property type="entry name" value="MFS_trans_sf"/>
</dbReference>
<comment type="subcellular location">
    <subcellularLocation>
        <location evidence="1">Membrane</location>
        <topology evidence="1">Multi-pass membrane protein</topology>
    </subcellularLocation>
</comment>
<feature type="transmembrane region" description="Helical" evidence="6">
    <location>
        <begin position="414"/>
        <end position="432"/>
    </location>
</feature>
<evidence type="ECO:0000256" key="1">
    <source>
        <dbReference type="ARBA" id="ARBA00004141"/>
    </source>
</evidence>
<dbReference type="GeneID" id="40329821"/>
<dbReference type="GO" id="GO:0016020">
    <property type="term" value="C:membrane"/>
    <property type="evidence" value="ECO:0007669"/>
    <property type="project" value="UniProtKB-SubCell"/>
</dbReference>
<dbReference type="OrthoDB" id="515887at2759"/>
<accession>A0A3R7NAF7</accession>
<proteinExistence type="inferred from homology"/>
<evidence type="ECO:0000256" key="2">
    <source>
        <dbReference type="ARBA" id="ARBA00005241"/>
    </source>
</evidence>
<organism evidence="8 9">
    <name type="scientific">Trypanosoma rangeli</name>
    <dbReference type="NCBI Taxonomy" id="5698"/>
    <lineage>
        <taxon>Eukaryota</taxon>
        <taxon>Discoba</taxon>
        <taxon>Euglenozoa</taxon>
        <taxon>Kinetoplastea</taxon>
        <taxon>Metakinetoplastina</taxon>
        <taxon>Trypanosomatida</taxon>
        <taxon>Trypanosomatidae</taxon>
        <taxon>Trypanosoma</taxon>
        <taxon>Herpetosoma</taxon>
    </lineage>
</organism>
<dbReference type="OMA" id="PQFEVIT"/>
<feature type="transmembrane region" description="Helical" evidence="6">
    <location>
        <begin position="354"/>
        <end position="370"/>
    </location>
</feature>
<evidence type="ECO:0000259" key="7">
    <source>
        <dbReference type="Pfam" id="PF12832"/>
    </source>
</evidence>
<keyword evidence="5 6" id="KW-0472">Membrane</keyword>
<feature type="transmembrane region" description="Helical" evidence="6">
    <location>
        <begin position="259"/>
        <end position="284"/>
    </location>
</feature>
<name>A0A3R7NAF7_TRYRA</name>
<evidence type="ECO:0000256" key="6">
    <source>
        <dbReference type="SAM" id="Phobius"/>
    </source>
</evidence>
<sequence length="471" mass="52786">MLEPEKAQQCVVVEDARATLDIETVREEYIVNPASVELSQVPASHSPSAEQNAVEDSISAGSIRGKIGYFFMYAGFSASPYYGILLEHKGFTPLAVGTVIAFMPLSTLVVLSPLSYLADRYHCAMKIHLCAAAGSALFLFFVISTSSHIIIGILLVLHFTFRTPVGPFMDQRTMSILPPDRKPEWGPMRSYGAYGWAFGALTISLLIGWRDWWGLALMYIMGMAISMYFAFTIVPYDEPGRAQKNYFEVLRYVASHHRLLLFLSALCCMGMGYALISTFLFVFLDTINAPPILLGLSVVMTVVVEIPLFQCSKYIHEYYTDRQLLCVSFVAWSFRVTGYSFLYNPWLVLFLEPLHGFTFGLMWLSGMHFVRHAFPKSLSHSSIGFLSVTAFGIGPVIGNLVGGTLYQRLGARSMFRLMAIFMLSISLGFLLFDRYLERHGYKVKLEEEEQVMSDGVIVESPVPAMTEDARE</sequence>
<comment type="similarity">
    <text evidence="2">Belongs to the major facilitator superfamily. MFSD6 family.</text>
</comment>
<dbReference type="Proteomes" id="UP000283634">
    <property type="component" value="Unassembled WGS sequence"/>
</dbReference>
<dbReference type="EMBL" id="MKGL01000204">
    <property type="protein sequence ID" value="RNF03208.1"/>
    <property type="molecule type" value="Genomic_DNA"/>
</dbReference>
<dbReference type="InterPro" id="IPR051717">
    <property type="entry name" value="MFS_MFSD6"/>
</dbReference>
<reference evidence="8 9" key="1">
    <citation type="journal article" date="2018" name="BMC Genomics">
        <title>Genomic comparison of Trypanosoma conorhini and Trypanosoma rangeli to Trypanosoma cruzi strains of high and low virulence.</title>
        <authorList>
            <person name="Bradwell K.R."/>
            <person name="Koparde V.N."/>
            <person name="Matveyev A.V."/>
            <person name="Serrano M.G."/>
            <person name="Alves J.M."/>
            <person name="Parikh H."/>
            <person name="Huang B."/>
            <person name="Lee V."/>
            <person name="Espinosa-Alvarez O."/>
            <person name="Ortiz P.A."/>
            <person name="Costa-Martins A.G."/>
            <person name="Teixeira M.M."/>
            <person name="Buck G.A."/>
        </authorList>
    </citation>
    <scope>NUCLEOTIDE SEQUENCE [LARGE SCALE GENOMIC DNA]</scope>
    <source>
        <strain evidence="8 9">AM80</strain>
    </source>
</reference>
<gene>
    <name evidence="8" type="ORF">TraAM80_05888</name>
</gene>
<feature type="transmembrane region" description="Helical" evidence="6">
    <location>
        <begin position="67"/>
        <end position="85"/>
    </location>
</feature>
<dbReference type="AlphaFoldDB" id="A0A3R7NAF7"/>
<evidence type="ECO:0000256" key="3">
    <source>
        <dbReference type="ARBA" id="ARBA00022692"/>
    </source>
</evidence>
<dbReference type="PANTHER" id="PTHR16172:SF41">
    <property type="entry name" value="MAJOR FACILITATOR SUPERFAMILY DOMAIN-CONTAINING PROTEIN 6-LIKE"/>
    <property type="match status" value="1"/>
</dbReference>
<dbReference type="RefSeq" id="XP_029237375.1">
    <property type="nucleotide sequence ID" value="XM_029382750.1"/>
</dbReference>
<evidence type="ECO:0000256" key="4">
    <source>
        <dbReference type="ARBA" id="ARBA00022989"/>
    </source>
</evidence>
<keyword evidence="9" id="KW-1185">Reference proteome</keyword>
<dbReference type="InterPro" id="IPR024989">
    <property type="entry name" value="MFS_assoc_dom"/>
</dbReference>
<feature type="transmembrane region" description="Helical" evidence="6">
    <location>
        <begin position="382"/>
        <end position="402"/>
    </location>
</feature>
<keyword evidence="3 6" id="KW-0812">Transmembrane</keyword>
<dbReference type="Pfam" id="PF12832">
    <property type="entry name" value="MFS_1_like"/>
    <property type="match status" value="1"/>
</dbReference>
<dbReference type="PANTHER" id="PTHR16172">
    <property type="entry name" value="MAJOR FACILITATOR SUPERFAMILY DOMAIN-CONTAINING PROTEIN 6-LIKE"/>
    <property type="match status" value="1"/>
</dbReference>
<feature type="transmembrane region" description="Helical" evidence="6">
    <location>
        <begin position="191"/>
        <end position="209"/>
    </location>
</feature>
<evidence type="ECO:0000256" key="5">
    <source>
        <dbReference type="ARBA" id="ARBA00023136"/>
    </source>
</evidence>
<protein>
    <submittedName>
        <fullName evidence="8">MFS transporter, PPP family, 3-phenylpropionic acid transporter</fullName>
    </submittedName>
</protein>
<feature type="transmembrane region" description="Helical" evidence="6">
    <location>
        <begin position="91"/>
        <end position="111"/>
    </location>
</feature>
<evidence type="ECO:0000313" key="9">
    <source>
        <dbReference type="Proteomes" id="UP000283634"/>
    </source>
</evidence>
<keyword evidence="4 6" id="KW-1133">Transmembrane helix</keyword>
<feature type="domain" description="Major facilitator superfamily associated" evidence="7">
    <location>
        <begin position="66"/>
        <end position="416"/>
    </location>
</feature>